<feature type="region of interest" description="Disordered" evidence="5">
    <location>
        <begin position="1"/>
        <end position="24"/>
    </location>
</feature>
<evidence type="ECO:0000259" key="7">
    <source>
        <dbReference type="PROSITE" id="PS50801"/>
    </source>
</evidence>
<feature type="transmembrane region" description="Helical" evidence="6">
    <location>
        <begin position="528"/>
        <end position="558"/>
    </location>
</feature>
<dbReference type="NCBIfam" id="TIGR00815">
    <property type="entry name" value="sulP"/>
    <property type="match status" value="1"/>
</dbReference>
<keyword evidence="2 6" id="KW-0812">Transmembrane</keyword>
<sequence>MTAFMAEADATSSPGATPATGGGAGAEAALYGSTASHKGAAAAPPPTVSLRVDRAVLEQRDLQGRFSYHGRAWRPSEKQVDDRLCPSCCPTREDVLGVLPRLGGLCTATRAADAVRSVFPIVEWLGRYKWREDTVGDLVSGFTVAVMHIPQGLAYALLGNVPPVVGLYMAFFPVLVYCLFGTSRHISMGTFAVICLMTGHVVTAHTAHHDLPLPGNDTAPTPPPEALPTPVEVASAVALMVGAVQMVMWALRLGVLSALLSEALVSGFTTAAAIHVLTSQIKDLLGLKLPKSPTGAFKIIAQWVSICGNIGTANVAAVVVSLVTMLLLTVNNEALKPWLSRRCPLPVPVELLVVIAGTLLSVGPGALLAPYNLTPLGHIPIGLPAPALPRPALLWDVAVESIPIAVVAYTIAMSLALIFATKNGYEVRPNQELLAQGASNLVGSLFSCMPVTASLSRSAVQESAGCRTQLTSLVSCLLLTGVLLWAGPFFEPLPRCVLAAIIAVALRSMLLQVRAAPGYFRSSRWDGCVWLATFLAVILVDIDVGLGVGAALSLLSLVCQGVRPVCHLLAPLPNTDLYVDPAVYGAAQRVPGVAIFRYAGVINFATRPAFRDNLYRLVGLNPEKELARQSKVQQGQLRDVGPAGSTANFVEEMKREEPQDADLHAVILDMSGVVRVDAEGVRALVRVVEDYAAVRVAACLAAPSDVVLGAVVRAGGDSLRVFPTVHDAVTAMTAQAGADLSQARV</sequence>
<comment type="subcellular location">
    <subcellularLocation>
        <location evidence="1">Membrane</location>
        <topology evidence="1">Multi-pass membrane protein</topology>
    </subcellularLocation>
</comment>
<dbReference type="InterPro" id="IPR011547">
    <property type="entry name" value="SLC26A/SulP_dom"/>
</dbReference>
<feature type="transmembrane region" description="Helical" evidence="6">
    <location>
        <begin position="263"/>
        <end position="281"/>
    </location>
</feature>
<feature type="domain" description="STAS" evidence="7">
    <location>
        <begin position="583"/>
        <end position="732"/>
    </location>
</feature>
<feature type="transmembrane region" description="Helical" evidence="6">
    <location>
        <begin position="164"/>
        <end position="182"/>
    </location>
</feature>
<dbReference type="Proteomes" id="UP001075354">
    <property type="component" value="Chromosome 6"/>
</dbReference>
<proteinExistence type="predicted"/>
<accession>A0AAV7XME9</accession>
<dbReference type="Gene3D" id="3.30.750.24">
    <property type="entry name" value="STAS domain"/>
    <property type="match status" value="1"/>
</dbReference>
<feature type="transmembrane region" description="Helical" evidence="6">
    <location>
        <begin position="233"/>
        <end position="251"/>
    </location>
</feature>
<feature type="compositionally biased region" description="Low complexity" evidence="5">
    <location>
        <begin position="10"/>
        <end position="19"/>
    </location>
</feature>
<dbReference type="Pfam" id="PF00916">
    <property type="entry name" value="Sulfate_transp"/>
    <property type="match status" value="1"/>
</dbReference>
<dbReference type="InterPro" id="IPR001902">
    <property type="entry name" value="SLC26A/SulP_fam"/>
</dbReference>
<feature type="transmembrane region" description="Helical" evidence="6">
    <location>
        <begin position="189"/>
        <end position="207"/>
    </location>
</feature>
<gene>
    <name evidence="8" type="ORF">ONE63_008509</name>
</gene>
<evidence type="ECO:0000256" key="5">
    <source>
        <dbReference type="SAM" id="MobiDB-lite"/>
    </source>
</evidence>
<evidence type="ECO:0000256" key="4">
    <source>
        <dbReference type="ARBA" id="ARBA00023136"/>
    </source>
</evidence>
<evidence type="ECO:0000313" key="8">
    <source>
        <dbReference type="EMBL" id="KAJ1526962.1"/>
    </source>
</evidence>
<dbReference type="AlphaFoldDB" id="A0AAV7XME9"/>
<protein>
    <recommendedName>
        <fullName evidence="7">STAS domain-containing protein</fullName>
    </recommendedName>
</protein>
<comment type="caution">
    <text evidence="8">The sequence shown here is derived from an EMBL/GenBank/DDBJ whole genome shotgun (WGS) entry which is preliminary data.</text>
</comment>
<dbReference type="GO" id="GO:0055085">
    <property type="term" value="P:transmembrane transport"/>
    <property type="evidence" value="ECO:0007669"/>
    <property type="project" value="InterPro"/>
</dbReference>
<dbReference type="GO" id="GO:0016020">
    <property type="term" value="C:membrane"/>
    <property type="evidence" value="ECO:0007669"/>
    <property type="project" value="UniProtKB-SubCell"/>
</dbReference>
<dbReference type="InterPro" id="IPR036513">
    <property type="entry name" value="STAS_dom_sf"/>
</dbReference>
<dbReference type="PROSITE" id="PS50801">
    <property type="entry name" value="STAS"/>
    <property type="match status" value="1"/>
</dbReference>
<organism evidence="8 9">
    <name type="scientific">Megalurothrips usitatus</name>
    <name type="common">bean blossom thrips</name>
    <dbReference type="NCBI Taxonomy" id="439358"/>
    <lineage>
        <taxon>Eukaryota</taxon>
        <taxon>Metazoa</taxon>
        <taxon>Ecdysozoa</taxon>
        <taxon>Arthropoda</taxon>
        <taxon>Hexapoda</taxon>
        <taxon>Insecta</taxon>
        <taxon>Pterygota</taxon>
        <taxon>Neoptera</taxon>
        <taxon>Paraneoptera</taxon>
        <taxon>Thysanoptera</taxon>
        <taxon>Terebrantia</taxon>
        <taxon>Thripoidea</taxon>
        <taxon>Thripidae</taxon>
        <taxon>Megalurothrips</taxon>
    </lineage>
</organism>
<dbReference type="EMBL" id="JAPTSV010000006">
    <property type="protein sequence ID" value="KAJ1526962.1"/>
    <property type="molecule type" value="Genomic_DNA"/>
</dbReference>
<dbReference type="InterPro" id="IPR002645">
    <property type="entry name" value="STAS_dom"/>
</dbReference>
<evidence type="ECO:0000256" key="6">
    <source>
        <dbReference type="SAM" id="Phobius"/>
    </source>
</evidence>
<feature type="transmembrane region" description="Helical" evidence="6">
    <location>
        <begin position="496"/>
        <end position="516"/>
    </location>
</feature>
<dbReference type="SUPFAM" id="SSF52091">
    <property type="entry name" value="SpoIIaa-like"/>
    <property type="match status" value="1"/>
</dbReference>
<evidence type="ECO:0000313" key="9">
    <source>
        <dbReference type="Proteomes" id="UP001075354"/>
    </source>
</evidence>
<dbReference type="CDD" id="cd07042">
    <property type="entry name" value="STAS_SulP_like_sulfate_transporter"/>
    <property type="match status" value="1"/>
</dbReference>
<evidence type="ECO:0000256" key="1">
    <source>
        <dbReference type="ARBA" id="ARBA00004141"/>
    </source>
</evidence>
<feature type="transmembrane region" description="Helical" evidence="6">
    <location>
        <begin position="351"/>
        <end position="373"/>
    </location>
</feature>
<keyword evidence="4 6" id="KW-0472">Membrane</keyword>
<feature type="transmembrane region" description="Helical" evidence="6">
    <location>
        <begin position="301"/>
        <end position="330"/>
    </location>
</feature>
<dbReference type="Pfam" id="PF01740">
    <property type="entry name" value="STAS"/>
    <property type="match status" value="1"/>
</dbReference>
<feature type="transmembrane region" description="Helical" evidence="6">
    <location>
        <begin position="393"/>
        <end position="420"/>
    </location>
</feature>
<evidence type="ECO:0000256" key="3">
    <source>
        <dbReference type="ARBA" id="ARBA00022989"/>
    </source>
</evidence>
<name>A0AAV7XME9_9NEOP</name>
<dbReference type="PANTHER" id="PTHR11814">
    <property type="entry name" value="SULFATE TRANSPORTER"/>
    <property type="match status" value="1"/>
</dbReference>
<feature type="transmembrane region" description="Helical" evidence="6">
    <location>
        <begin position="470"/>
        <end position="490"/>
    </location>
</feature>
<keyword evidence="3 6" id="KW-1133">Transmembrane helix</keyword>
<reference evidence="8" key="1">
    <citation type="submission" date="2022-12" db="EMBL/GenBank/DDBJ databases">
        <title>Chromosome-level genome assembly of the bean flower thrips Megalurothrips usitatus.</title>
        <authorList>
            <person name="Ma L."/>
            <person name="Liu Q."/>
            <person name="Li H."/>
            <person name="Cai W."/>
        </authorList>
    </citation>
    <scope>NUCLEOTIDE SEQUENCE</scope>
    <source>
        <strain evidence="8">Cailab_2022a</strain>
    </source>
</reference>
<evidence type="ECO:0000256" key="2">
    <source>
        <dbReference type="ARBA" id="ARBA00022692"/>
    </source>
</evidence>
<keyword evidence="9" id="KW-1185">Reference proteome</keyword>